<dbReference type="EC" id="6.1.1.2" evidence="3"/>
<gene>
    <name evidence="15" type="ORF">MNOR_LOCUS25703</name>
</gene>
<comment type="similarity">
    <text evidence="2 14">Belongs to the class-I aminoacyl-tRNA synthetase family.</text>
</comment>
<dbReference type="PROSITE" id="PS00178">
    <property type="entry name" value="AA_TRNA_LIGASE_I"/>
    <property type="match status" value="1"/>
</dbReference>
<evidence type="ECO:0000256" key="13">
    <source>
        <dbReference type="ARBA" id="ARBA00080951"/>
    </source>
</evidence>
<dbReference type="PRINTS" id="PR01039">
    <property type="entry name" value="TRNASYNTHTRP"/>
</dbReference>
<dbReference type="GO" id="GO:0005759">
    <property type="term" value="C:mitochondrial matrix"/>
    <property type="evidence" value="ECO:0007669"/>
    <property type="project" value="UniProtKB-SubCell"/>
</dbReference>
<dbReference type="AlphaFoldDB" id="A0AAV2RKN9"/>
<dbReference type="InterPro" id="IPR001412">
    <property type="entry name" value="aa-tRNA-synth_I_CS"/>
</dbReference>
<comment type="catalytic activity">
    <reaction evidence="10">
        <text>tRNA(Trp) + L-tryptophan + ATP = L-tryptophyl-tRNA(Trp) + AMP + diphosphate + H(+)</text>
        <dbReference type="Rhea" id="RHEA:24080"/>
        <dbReference type="Rhea" id="RHEA-COMP:9671"/>
        <dbReference type="Rhea" id="RHEA-COMP:9705"/>
        <dbReference type="ChEBI" id="CHEBI:15378"/>
        <dbReference type="ChEBI" id="CHEBI:30616"/>
        <dbReference type="ChEBI" id="CHEBI:33019"/>
        <dbReference type="ChEBI" id="CHEBI:57912"/>
        <dbReference type="ChEBI" id="CHEBI:78442"/>
        <dbReference type="ChEBI" id="CHEBI:78535"/>
        <dbReference type="ChEBI" id="CHEBI:456215"/>
        <dbReference type="EC" id="6.1.1.2"/>
    </reaction>
</comment>
<dbReference type="InterPro" id="IPR002306">
    <property type="entry name" value="Trp-tRNA-ligase"/>
</dbReference>
<name>A0AAV2RKN9_MEGNR</name>
<evidence type="ECO:0000256" key="10">
    <source>
        <dbReference type="ARBA" id="ARBA00049929"/>
    </source>
</evidence>
<keyword evidence="16" id="KW-1185">Reference proteome</keyword>
<dbReference type="GO" id="GO:0005524">
    <property type="term" value="F:ATP binding"/>
    <property type="evidence" value="ECO:0007669"/>
    <property type="project" value="UniProtKB-KW"/>
</dbReference>
<dbReference type="Proteomes" id="UP001497623">
    <property type="component" value="Unassembled WGS sequence"/>
</dbReference>
<reference evidence="15 16" key="1">
    <citation type="submission" date="2024-05" db="EMBL/GenBank/DDBJ databases">
        <authorList>
            <person name="Wallberg A."/>
        </authorList>
    </citation>
    <scope>NUCLEOTIDE SEQUENCE [LARGE SCALE GENOMIC DNA]</scope>
</reference>
<evidence type="ECO:0000256" key="8">
    <source>
        <dbReference type="ARBA" id="ARBA00023146"/>
    </source>
</evidence>
<dbReference type="NCBIfam" id="TIGR00233">
    <property type="entry name" value="trpS"/>
    <property type="match status" value="1"/>
</dbReference>
<dbReference type="SUPFAM" id="SSF52374">
    <property type="entry name" value="Nucleotidylyl transferase"/>
    <property type="match status" value="1"/>
</dbReference>
<keyword evidence="6 14" id="KW-0067">ATP-binding</keyword>
<dbReference type="PANTHER" id="PTHR43766:SF1">
    <property type="entry name" value="TRYPTOPHAN--TRNA LIGASE, MITOCHONDRIAL"/>
    <property type="match status" value="1"/>
</dbReference>
<dbReference type="CDD" id="cd00806">
    <property type="entry name" value="TrpRS_core"/>
    <property type="match status" value="1"/>
</dbReference>
<accession>A0AAV2RKN9</accession>
<keyword evidence="8 14" id="KW-0030">Aminoacyl-tRNA synthetase</keyword>
<proteinExistence type="inferred from homology"/>
<evidence type="ECO:0000313" key="15">
    <source>
        <dbReference type="EMBL" id="CAL4126768.1"/>
    </source>
</evidence>
<dbReference type="PANTHER" id="PTHR43766">
    <property type="entry name" value="TRYPTOPHAN--TRNA LIGASE, MITOCHONDRIAL"/>
    <property type="match status" value="1"/>
</dbReference>
<dbReference type="EMBL" id="CAXKWB010024846">
    <property type="protein sequence ID" value="CAL4126768.1"/>
    <property type="molecule type" value="Genomic_DNA"/>
</dbReference>
<evidence type="ECO:0000256" key="3">
    <source>
        <dbReference type="ARBA" id="ARBA00013161"/>
    </source>
</evidence>
<dbReference type="InterPro" id="IPR024109">
    <property type="entry name" value="Trp-tRNA-ligase_bac-type"/>
</dbReference>
<evidence type="ECO:0000256" key="1">
    <source>
        <dbReference type="ARBA" id="ARBA00004305"/>
    </source>
</evidence>
<dbReference type="Pfam" id="PF00579">
    <property type="entry name" value="tRNA-synt_1b"/>
    <property type="match status" value="1"/>
</dbReference>
<keyword evidence="4 14" id="KW-0436">Ligase</keyword>
<organism evidence="15 16">
    <name type="scientific">Meganyctiphanes norvegica</name>
    <name type="common">Northern krill</name>
    <name type="synonym">Thysanopoda norvegica</name>
    <dbReference type="NCBI Taxonomy" id="48144"/>
    <lineage>
        <taxon>Eukaryota</taxon>
        <taxon>Metazoa</taxon>
        <taxon>Ecdysozoa</taxon>
        <taxon>Arthropoda</taxon>
        <taxon>Crustacea</taxon>
        <taxon>Multicrustacea</taxon>
        <taxon>Malacostraca</taxon>
        <taxon>Eumalacostraca</taxon>
        <taxon>Eucarida</taxon>
        <taxon>Euphausiacea</taxon>
        <taxon>Euphausiidae</taxon>
        <taxon>Meganyctiphanes</taxon>
    </lineage>
</organism>
<evidence type="ECO:0000256" key="14">
    <source>
        <dbReference type="RuleBase" id="RU363036"/>
    </source>
</evidence>
<dbReference type="GO" id="GO:0004830">
    <property type="term" value="F:tryptophan-tRNA ligase activity"/>
    <property type="evidence" value="ECO:0007669"/>
    <property type="project" value="UniProtKB-EC"/>
</dbReference>
<evidence type="ECO:0000256" key="7">
    <source>
        <dbReference type="ARBA" id="ARBA00022917"/>
    </source>
</evidence>
<dbReference type="InterPro" id="IPR002305">
    <property type="entry name" value="aa-tRNA-synth_Ic"/>
</dbReference>
<sequence>MTLLPAQLAPRLQKFFSSSVKYAKRQHQLIRSTPKLSSSVRIPNNCGFSDSANQPKASKRRTIFSGIQPTGVLHLGNYFGAVKQWVELQESGENVIYSVVDLHSITLPQDPKLLHDQILNMAASLIACGIDPTKAILFQQSRVKEHMELQWILTCISTMARLSHLPQFKEKTEAKKEIPLGLFVYPVLQSADILLYEATHVPVGEDQLQHIQLAAHLARVFNNKFGKTFKTPHSMVIDDSVARIRSLRQPTKKMSKSEADPRSRIEITDSPDIITDKFKKAVTDCTSAIYYDLENRPGVSNLMAIHSGITGQSYDQIQIEYSAIDTGAYKLVLADIVIEYLKPIKKKMDMLLSDKTYLIELFDQGAYKAQEIAGEKMEDVRKKVGFSA</sequence>
<dbReference type="GO" id="GO:0070183">
    <property type="term" value="P:mitochondrial tryptophanyl-tRNA aminoacylation"/>
    <property type="evidence" value="ECO:0007669"/>
    <property type="project" value="TreeGrafter"/>
</dbReference>
<evidence type="ECO:0000256" key="2">
    <source>
        <dbReference type="ARBA" id="ARBA00005594"/>
    </source>
</evidence>
<evidence type="ECO:0000256" key="4">
    <source>
        <dbReference type="ARBA" id="ARBA00022598"/>
    </source>
</evidence>
<evidence type="ECO:0000256" key="12">
    <source>
        <dbReference type="ARBA" id="ARBA00069760"/>
    </source>
</evidence>
<dbReference type="InterPro" id="IPR050203">
    <property type="entry name" value="Trp-tRNA_synthetase"/>
</dbReference>
<comment type="caution">
    <text evidence="15">The sequence shown here is derived from an EMBL/GenBank/DDBJ whole genome shotgun (WGS) entry which is preliminary data.</text>
</comment>
<protein>
    <recommendedName>
        <fullName evidence="12">Tryptophan--tRNA ligase, mitochondrial</fullName>
        <ecNumber evidence="3">6.1.1.2</ecNumber>
    </recommendedName>
    <alternativeName>
        <fullName evidence="13">(Mt)TrpRS</fullName>
    </alternativeName>
    <alternativeName>
        <fullName evidence="9">Tryptophanyl-tRNA synthetase</fullName>
    </alternativeName>
</protein>
<dbReference type="HAMAP" id="MF_00140_B">
    <property type="entry name" value="Trp_tRNA_synth_B"/>
    <property type="match status" value="1"/>
</dbReference>
<comment type="subcellular location">
    <subcellularLocation>
        <location evidence="1">Mitochondrion matrix</location>
    </subcellularLocation>
</comment>
<evidence type="ECO:0000256" key="11">
    <source>
        <dbReference type="ARBA" id="ARBA00059972"/>
    </source>
</evidence>
<evidence type="ECO:0000256" key="5">
    <source>
        <dbReference type="ARBA" id="ARBA00022741"/>
    </source>
</evidence>
<evidence type="ECO:0000313" key="16">
    <source>
        <dbReference type="Proteomes" id="UP001497623"/>
    </source>
</evidence>
<dbReference type="FunFam" id="3.40.50.620:FF:000082">
    <property type="entry name" value="MSW1p Mitochondrial tryptophanyl-tRNA synthetase"/>
    <property type="match status" value="1"/>
</dbReference>
<dbReference type="InterPro" id="IPR014729">
    <property type="entry name" value="Rossmann-like_a/b/a_fold"/>
</dbReference>
<evidence type="ECO:0000256" key="6">
    <source>
        <dbReference type="ARBA" id="ARBA00022840"/>
    </source>
</evidence>
<dbReference type="Gene3D" id="3.40.50.620">
    <property type="entry name" value="HUPs"/>
    <property type="match status" value="1"/>
</dbReference>
<keyword evidence="7 14" id="KW-0648">Protein biosynthesis</keyword>
<dbReference type="Gene3D" id="1.10.240.10">
    <property type="entry name" value="Tyrosyl-Transfer RNA Synthetase"/>
    <property type="match status" value="1"/>
</dbReference>
<comment type="function">
    <text evidence="11">Catalyzes the attachment of tryptophan to tRNA(Trp) in a two-step reaction: tryptophan is first activated by ATP to form Trp-AMP and then transferred to the acceptor end of tRNA(Trp).</text>
</comment>
<dbReference type="FunFam" id="1.10.240.10:FF:000002">
    <property type="entry name" value="Tryptophan--tRNA ligase"/>
    <property type="match status" value="1"/>
</dbReference>
<evidence type="ECO:0000256" key="9">
    <source>
        <dbReference type="ARBA" id="ARBA00030268"/>
    </source>
</evidence>
<keyword evidence="5 14" id="KW-0547">Nucleotide-binding</keyword>